<dbReference type="Pfam" id="PF00232">
    <property type="entry name" value="Glyco_hydro_1"/>
    <property type="match status" value="1"/>
</dbReference>
<gene>
    <name evidence="7" type="ORF">NQ317_018953</name>
</gene>
<accession>A0ABQ9J506</accession>
<evidence type="ECO:0000256" key="3">
    <source>
        <dbReference type="ARBA" id="ARBA00022801"/>
    </source>
</evidence>
<evidence type="ECO:0000256" key="4">
    <source>
        <dbReference type="ARBA" id="ARBA00023295"/>
    </source>
</evidence>
<keyword evidence="8" id="KW-1185">Reference proteome</keyword>
<dbReference type="Gene3D" id="3.20.20.80">
    <property type="entry name" value="Glycosidases"/>
    <property type="match status" value="1"/>
</dbReference>
<evidence type="ECO:0000256" key="2">
    <source>
        <dbReference type="ARBA" id="ARBA00012744"/>
    </source>
</evidence>
<keyword evidence="3" id="KW-0378">Hydrolase</keyword>
<comment type="caution">
    <text evidence="7">The sequence shown here is derived from an EMBL/GenBank/DDBJ whole genome shotgun (WGS) entry which is preliminary data.</text>
</comment>
<dbReference type="EC" id="3.2.1.21" evidence="2"/>
<name>A0ABQ9J506_9CUCU</name>
<protein>
    <recommendedName>
        <fullName evidence="2">beta-glucosidase</fullName>
        <ecNumber evidence="2">3.2.1.21</ecNumber>
    </recommendedName>
</protein>
<dbReference type="PANTHER" id="PTHR10353">
    <property type="entry name" value="GLYCOSYL HYDROLASE"/>
    <property type="match status" value="1"/>
</dbReference>
<dbReference type="PANTHER" id="PTHR10353:SF36">
    <property type="entry name" value="LP05116P"/>
    <property type="match status" value="1"/>
</dbReference>
<comment type="similarity">
    <text evidence="1 6">Belongs to the glycosyl hydrolase 1 family.</text>
</comment>
<reference evidence="7" key="1">
    <citation type="journal article" date="2023" name="Insect Mol. Biol.">
        <title>Genome sequencing provides insights into the evolution of gene families encoding plant cell wall-degrading enzymes in longhorned beetles.</title>
        <authorList>
            <person name="Shin N.R."/>
            <person name="Okamura Y."/>
            <person name="Kirsch R."/>
            <person name="Pauchet Y."/>
        </authorList>
    </citation>
    <scope>NUCLEOTIDE SEQUENCE</scope>
    <source>
        <strain evidence="7">MMC_N1</strain>
    </source>
</reference>
<proteinExistence type="inferred from homology"/>
<evidence type="ECO:0000256" key="5">
    <source>
        <dbReference type="PROSITE-ProRule" id="PRU10055"/>
    </source>
</evidence>
<keyword evidence="4" id="KW-0326">Glycosidase</keyword>
<dbReference type="SUPFAM" id="SSF51445">
    <property type="entry name" value="(Trans)glycosidases"/>
    <property type="match status" value="1"/>
</dbReference>
<dbReference type="Proteomes" id="UP001162164">
    <property type="component" value="Unassembled WGS sequence"/>
</dbReference>
<dbReference type="PROSITE" id="PS00572">
    <property type="entry name" value="GLYCOSYL_HYDROL_F1_1"/>
    <property type="match status" value="1"/>
</dbReference>
<evidence type="ECO:0000256" key="6">
    <source>
        <dbReference type="RuleBase" id="RU003690"/>
    </source>
</evidence>
<dbReference type="InterPro" id="IPR001360">
    <property type="entry name" value="Glyco_hydro_1"/>
</dbReference>
<dbReference type="InterPro" id="IPR017853">
    <property type="entry name" value="GH"/>
</dbReference>
<dbReference type="InterPro" id="IPR018120">
    <property type="entry name" value="Glyco_hydro_1_AS"/>
</dbReference>
<evidence type="ECO:0000256" key="1">
    <source>
        <dbReference type="ARBA" id="ARBA00010838"/>
    </source>
</evidence>
<feature type="active site" description="Nucleophile" evidence="5">
    <location>
        <position position="260"/>
    </location>
</feature>
<evidence type="ECO:0000313" key="7">
    <source>
        <dbReference type="EMBL" id="KAJ8973204.1"/>
    </source>
</evidence>
<organism evidence="7 8">
    <name type="scientific">Molorchus minor</name>
    <dbReference type="NCBI Taxonomy" id="1323400"/>
    <lineage>
        <taxon>Eukaryota</taxon>
        <taxon>Metazoa</taxon>
        <taxon>Ecdysozoa</taxon>
        <taxon>Arthropoda</taxon>
        <taxon>Hexapoda</taxon>
        <taxon>Insecta</taxon>
        <taxon>Pterygota</taxon>
        <taxon>Neoptera</taxon>
        <taxon>Endopterygota</taxon>
        <taxon>Coleoptera</taxon>
        <taxon>Polyphaga</taxon>
        <taxon>Cucujiformia</taxon>
        <taxon>Chrysomeloidea</taxon>
        <taxon>Cerambycidae</taxon>
        <taxon>Lamiinae</taxon>
        <taxon>Monochamini</taxon>
        <taxon>Molorchus</taxon>
    </lineage>
</organism>
<sequence length="398" mass="45001">MIPVATLYHWDLPQPLQDIGGWQNPDLVNYFVNYSRIAIQLFDGVGYWITINEPKQICRRGYGDGSFAPGLALDGVGEYMCAYVVAKCHAAVYHMFKDEFPNSKAQMSITIDGEWSEPASDSAADIEAAERRNQFEFGLYANPIFNGDWPQVIKDRVDYRSKMANESKSRLPEFTQEEINYINGTFDFMGFNTYWTFLVSDIPEPDFSQVGYLNDIRTNTSTDPSWSLGSNGNTIVPWGARKFLKWVKDTYNNPDIFITENGVSDDGSSLEDDDRIDFYTGYLNAILDAMYEDEVSIFGYTAWSLLDNFEWNDGYSAHFGLYHVDFTDPNRTRTPKKSVSFLSDVIRSRTIPELSTTPSPEPDTTTPASNSISSLTDHAILIISFGCMLRIISVLIAC</sequence>
<dbReference type="EMBL" id="JAPWTJ010001217">
    <property type="protein sequence ID" value="KAJ8973204.1"/>
    <property type="molecule type" value="Genomic_DNA"/>
</dbReference>
<evidence type="ECO:0000313" key="8">
    <source>
        <dbReference type="Proteomes" id="UP001162164"/>
    </source>
</evidence>
<dbReference type="PRINTS" id="PR00131">
    <property type="entry name" value="GLHYDRLASE1"/>
</dbReference>